<protein>
    <submittedName>
        <fullName evidence="1">Uncharacterized protein</fullName>
    </submittedName>
</protein>
<accession>A0A4R6BWN2</accession>
<evidence type="ECO:0000313" key="2">
    <source>
        <dbReference type="Proteomes" id="UP000294843"/>
    </source>
</evidence>
<sequence>MNSPERLYFLQQIHEELEHCEHEISLRAKQGLIFITFDEEDLKTLWLYPNSTVDEAYDVLEQLRSNIQFLNNQSLVRLSS</sequence>
<dbReference type="EMBL" id="SCWF01000015">
    <property type="protein sequence ID" value="TDM12691.1"/>
    <property type="molecule type" value="Genomic_DNA"/>
</dbReference>
<gene>
    <name evidence="1" type="ORF">ERX55_10575</name>
</gene>
<comment type="caution">
    <text evidence="1">The sequence shown here is derived from an EMBL/GenBank/DDBJ whole genome shotgun (WGS) entry which is preliminary data.</text>
</comment>
<evidence type="ECO:0000313" key="1">
    <source>
        <dbReference type="EMBL" id="TDM12691.1"/>
    </source>
</evidence>
<dbReference type="RefSeq" id="WP_133452556.1">
    <property type="nucleotide sequence ID" value="NZ_SCWF01000015.1"/>
</dbReference>
<proteinExistence type="predicted"/>
<keyword evidence="2" id="KW-1185">Reference proteome</keyword>
<organism evidence="1 2">
    <name type="scientific">Macrococcus bovicus</name>
    <dbReference type="NCBI Taxonomy" id="69968"/>
    <lineage>
        <taxon>Bacteria</taxon>
        <taxon>Bacillati</taxon>
        <taxon>Bacillota</taxon>
        <taxon>Bacilli</taxon>
        <taxon>Bacillales</taxon>
        <taxon>Staphylococcaceae</taxon>
        <taxon>Macrococcus</taxon>
    </lineage>
</organism>
<name>A0A4R6BWN2_9STAP</name>
<dbReference type="Proteomes" id="UP000294843">
    <property type="component" value="Unassembled WGS sequence"/>
</dbReference>
<dbReference type="AlphaFoldDB" id="A0A4R6BWN2"/>
<reference evidence="1 2" key="1">
    <citation type="submission" date="2019-01" db="EMBL/GenBank/DDBJ databases">
        <title>Draft genome sequences of the type strains of six Macrococcus species.</title>
        <authorList>
            <person name="Mazhar S."/>
            <person name="Altermann E."/>
            <person name="Hill C."/>
            <person name="Mcauliffe O."/>
        </authorList>
    </citation>
    <scope>NUCLEOTIDE SEQUENCE [LARGE SCALE GENOMIC DNA]</scope>
    <source>
        <strain evidence="1 2">ATCC 51825</strain>
    </source>
</reference>